<reference evidence="1" key="1">
    <citation type="journal article" date="2014" name="Nat. Commun.">
        <title>The tobacco genome sequence and its comparison with those of tomato and potato.</title>
        <authorList>
            <person name="Sierro N."/>
            <person name="Battey J.N."/>
            <person name="Ouadi S."/>
            <person name="Bakaher N."/>
            <person name="Bovet L."/>
            <person name="Willig A."/>
            <person name="Goepfert S."/>
            <person name="Peitsch M.C."/>
            <person name="Ivanov N.V."/>
        </authorList>
    </citation>
    <scope>NUCLEOTIDE SEQUENCE [LARGE SCALE GENOMIC DNA]</scope>
</reference>
<proteinExistence type="predicted"/>
<reference evidence="2" key="2">
    <citation type="submission" date="2025-08" db="UniProtKB">
        <authorList>
            <consortium name="RefSeq"/>
        </authorList>
    </citation>
    <scope>IDENTIFICATION</scope>
    <source>
        <tissue evidence="2">Leaf</tissue>
    </source>
</reference>
<evidence type="ECO:0000313" key="2">
    <source>
        <dbReference type="RefSeq" id="XP_075099578.1"/>
    </source>
</evidence>
<dbReference type="RefSeq" id="XP_075099578.1">
    <property type="nucleotide sequence ID" value="XM_075243477.1"/>
</dbReference>
<gene>
    <name evidence="2" type="primary">LOC142176325</name>
</gene>
<sequence length="356" mass="40909">MVDSIWCYNYSSSTTTDMIIMQLCECTTHSCVMKIGLSNSKIKFSSCITYLNIGRLRQCRSFSKWLQPLSSPQVYVTVCSNYNLSAITTTVTGKVLSSSSIKNAPGLYWFITDDCTQNHTNGSWKLNYIILKSINMTTKSYKNNCTTDPIYLGTTEPMYLVVWKILHGCVQSSYLSVVLTWYQAYSRGGLMKYNNDIPTRLNLQHYIVAELFLLTCLLIFAGGRYRFKLLLLRQNFLRNIKLESSRSCWSPQSTLHHIYQNTQEPGGRIFPTNLFATFCRLQIQVQFFNADAWYGSILHLTTIIEHLRIHLQRTFPQKNHVTLQQQVPEYIMVLPVPVSIGNIAIGIQQHIYISVH</sequence>
<protein>
    <submittedName>
        <fullName evidence="2">Uncharacterized protein LOC142176325</fullName>
    </submittedName>
</protein>
<name>A0AC58TQR8_TOBAC</name>
<dbReference type="Proteomes" id="UP000790787">
    <property type="component" value="Chromosome 22"/>
</dbReference>
<accession>A0AC58TQR8</accession>
<keyword evidence="1" id="KW-1185">Reference proteome</keyword>
<evidence type="ECO:0000313" key="1">
    <source>
        <dbReference type="Proteomes" id="UP000790787"/>
    </source>
</evidence>
<organism evidence="1 2">
    <name type="scientific">Nicotiana tabacum</name>
    <name type="common">Common tobacco</name>
    <dbReference type="NCBI Taxonomy" id="4097"/>
    <lineage>
        <taxon>Eukaryota</taxon>
        <taxon>Viridiplantae</taxon>
        <taxon>Streptophyta</taxon>
        <taxon>Embryophyta</taxon>
        <taxon>Tracheophyta</taxon>
        <taxon>Spermatophyta</taxon>
        <taxon>Magnoliopsida</taxon>
        <taxon>eudicotyledons</taxon>
        <taxon>Gunneridae</taxon>
        <taxon>Pentapetalae</taxon>
        <taxon>asterids</taxon>
        <taxon>lamiids</taxon>
        <taxon>Solanales</taxon>
        <taxon>Solanaceae</taxon>
        <taxon>Nicotianoideae</taxon>
        <taxon>Nicotianeae</taxon>
        <taxon>Nicotiana</taxon>
    </lineage>
</organism>